<dbReference type="InterPro" id="IPR036188">
    <property type="entry name" value="FAD/NAD-bd_sf"/>
</dbReference>
<dbReference type="GO" id="GO:0071949">
    <property type="term" value="F:FAD binding"/>
    <property type="evidence" value="ECO:0007669"/>
    <property type="project" value="InterPro"/>
</dbReference>
<dbReference type="AlphaFoldDB" id="A0A7Y0N0S5"/>
<dbReference type="Gene3D" id="3.50.50.60">
    <property type="entry name" value="FAD/NAD(P)-binding domain"/>
    <property type="match status" value="1"/>
</dbReference>
<evidence type="ECO:0000313" key="3">
    <source>
        <dbReference type="Proteomes" id="UP000565155"/>
    </source>
</evidence>
<feature type="domain" description="FAD-binding" evidence="1">
    <location>
        <begin position="7"/>
        <end position="34"/>
    </location>
</feature>
<accession>A0A7Y0N0S5</accession>
<gene>
    <name evidence="2" type="ORF">HKB35_25475</name>
</gene>
<dbReference type="InterPro" id="IPR002938">
    <property type="entry name" value="FAD-bd"/>
</dbReference>
<dbReference type="EMBL" id="JABCMA010000290">
    <property type="protein sequence ID" value="NMR76939.1"/>
    <property type="molecule type" value="Genomic_DNA"/>
</dbReference>
<feature type="non-terminal residue" evidence="2">
    <location>
        <position position="34"/>
    </location>
</feature>
<dbReference type="RefSeq" id="WP_169629482.1">
    <property type="nucleotide sequence ID" value="NZ_JABCMA010000290.1"/>
</dbReference>
<name>A0A7Y0N0S5_VIBAL</name>
<organism evidence="2 3">
    <name type="scientific">Vibrio alginolyticus</name>
    <dbReference type="NCBI Taxonomy" id="663"/>
    <lineage>
        <taxon>Bacteria</taxon>
        <taxon>Pseudomonadati</taxon>
        <taxon>Pseudomonadota</taxon>
        <taxon>Gammaproteobacteria</taxon>
        <taxon>Vibrionales</taxon>
        <taxon>Vibrionaceae</taxon>
        <taxon>Vibrio</taxon>
    </lineage>
</organism>
<dbReference type="SUPFAM" id="SSF51905">
    <property type="entry name" value="FAD/NAD(P)-binding domain"/>
    <property type="match status" value="1"/>
</dbReference>
<dbReference type="Proteomes" id="UP000565155">
    <property type="component" value="Unassembled WGS sequence"/>
</dbReference>
<protein>
    <submittedName>
        <fullName evidence="2">NAD(P)-binding protein</fullName>
    </submittedName>
</protein>
<reference evidence="2 3" key="1">
    <citation type="submission" date="2020-04" db="EMBL/GenBank/DDBJ databases">
        <title>Whole-genome sequencing of Vibrio spp. from China reveals different genetic environments of blaCTX-M-14 among diverse lineages.</title>
        <authorList>
            <person name="Zheng Z."/>
            <person name="Ye L."/>
            <person name="Chen S."/>
        </authorList>
    </citation>
    <scope>NUCLEOTIDE SEQUENCE [LARGE SCALE GENOMIC DNA]</scope>
    <source>
        <strain evidence="2 3">Vb1636</strain>
    </source>
</reference>
<evidence type="ECO:0000259" key="1">
    <source>
        <dbReference type="Pfam" id="PF01494"/>
    </source>
</evidence>
<comment type="caution">
    <text evidence="2">The sequence shown here is derived from an EMBL/GenBank/DDBJ whole genome shotgun (WGS) entry which is preliminary data.</text>
</comment>
<dbReference type="Pfam" id="PF01494">
    <property type="entry name" value="FAD_binding_3"/>
    <property type="match status" value="1"/>
</dbReference>
<sequence length="34" mass="3436">MTTEHKQVVVVGAGPSGSTVSALLKSRGIDVVVI</sequence>
<proteinExistence type="predicted"/>
<evidence type="ECO:0000313" key="2">
    <source>
        <dbReference type="EMBL" id="NMR76939.1"/>
    </source>
</evidence>